<accession>A0A1G6NP33</accession>
<evidence type="ECO:0000313" key="3">
    <source>
        <dbReference type="Proteomes" id="UP000183203"/>
    </source>
</evidence>
<evidence type="ECO:0008006" key="4">
    <source>
        <dbReference type="Google" id="ProtNLM"/>
    </source>
</evidence>
<proteinExistence type="predicted"/>
<dbReference type="STRING" id="993073.AS029_12520"/>
<keyword evidence="1" id="KW-1133">Transmembrane helix</keyword>
<organism evidence="2 3">
    <name type="scientific">Microbacterium enclense</name>
    <dbReference type="NCBI Taxonomy" id="993073"/>
    <lineage>
        <taxon>Bacteria</taxon>
        <taxon>Bacillati</taxon>
        <taxon>Actinomycetota</taxon>
        <taxon>Actinomycetes</taxon>
        <taxon>Micrococcales</taxon>
        <taxon>Microbacteriaceae</taxon>
        <taxon>Microbacterium</taxon>
    </lineage>
</organism>
<name>A0A1G6NP33_9MICO</name>
<dbReference type="AlphaFoldDB" id="A0A1G6NP33"/>
<gene>
    <name evidence="2" type="ORF">SAMN05216418_2783</name>
</gene>
<dbReference type="RefSeq" id="WP_058232924.1">
    <property type="nucleotide sequence ID" value="NZ_FMYG01000006.1"/>
</dbReference>
<reference evidence="2 3" key="1">
    <citation type="submission" date="2016-09" db="EMBL/GenBank/DDBJ databases">
        <authorList>
            <person name="Capua I."/>
            <person name="De Benedictis P."/>
            <person name="Joannis T."/>
            <person name="Lombin L.H."/>
            <person name="Cattoli G."/>
        </authorList>
    </citation>
    <scope>NUCLEOTIDE SEQUENCE [LARGE SCALE GENOMIC DNA]</scope>
    <source>
        <strain evidence="2 3">NIO-1002</strain>
    </source>
</reference>
<feature type="transmembrane region" description="Helical" evidence="1">
    <location>
        <begin position="56"/>
        <end position="84"/>
    </location>
</feature>
<feature type="transmembrane region" description="Helical" evidence="1">
    <location>
        <begin position="23"/>
        <end position="44"/>
    </location>
</feature>
<evidence type="ECO:0000313" key="2">
    <source>
        <dbReference type="EMBL" id="SDC68915.1"/>
    </source>
</evidence>
<dbReference type="Proteomes" id="UP000183203">
    <property type="component" value="Unassembled WGS sequence"/>
</dbReference>
<sequence length="93" mass="9758">MSTRTSGGSTPGDDVPVRRIDRILAFMSLGLLVLALVCFFAIIIGSTAGADLASGVWPVVSLLVLVTPPVAFGCLLAVLIMSFVRRARANKAR</sequence>
<evidence type="ECO:0000256" key="1">
    <source>
        <dbReference type="SAM" id="Phobius"/>
    </source>
</evidence>
<dbReference type="OrthoDB" id="4990996at2"/>
<keyword evidence="1" id="KW-0812">Transmembrane</keyword>
<keyword evidence="1" id="KW-0472">Membrane</keyword>
<dbReference type="EMBL" id="FMYG01000006">
    <property type="protein sequence ID" value="SDC68915.1"/>
    <property type="molecule type" value="Genomic_DNA"/>
</dbReference>
<protein>
    <recommendedName>
        <fullName evidence="4">Multidrug ABC transporter ATPase</fullName>
    </recommendedName>
</protein>